<comment type="caution">
    <text evidence="7">The sequence shown here is derived from an EMBL/GenBank/DDBJ whole genome shotgun (WGS) entry which is preliminary data.</text>
</comment>
<feature type="compositionally biased region" description="Basic residues" evidence="4">
    <location>
        <begin position="80"/>
        <end position="94"/>
    </location>
</feature>
<feature type="repeat" description="RCC1" evidence="3">
    <location>
        <begin position="278"/>
        <end position="332"/>
    </location>
</feature>
<dbReference type="InterPro" id="IPR009091">
    <property type="entry name" value="RCC1/BLIP-II"/>
</dbReference>
<evidence type="ECO:0000256" key="2">
    <source>
        <dbReference type="ARBA" id="ARBA00022737"/>
    </source>
</evidence>
<feature type="domain" description="RCC1-like" evidence="5">
    <location>
        <begin position="177"/>
        <end position="566"/>
    </location>
</feature>
<evidence type="ECO:0000256" key="3">
    <source>
        <dbReference type="PROSITE-ProRule" id="PRU00235"/>
    </source>
</evidence>
<dbReference type="PROSITE" id="PS50012">
    <property type="entry name" value="RCC1_3"/>
    <property type="match status" value="7"/>
</dbReference>
<dbReference type="PANTHER" id="PTHR45982:SF1">
    <property type="entry name" value="REGULATOR OF CHROMOSOME CONDENSATION"/>
    <property type="match status" value="1"/>
</dbReference>
<evidence type="ECO:0000256" key="4">
    <source>
        <dbReference type="SAM" id="MobiDB-lite"/>
    </source>
</evidence>
<keyword evidence="1" id="KW-0344">Guanine-nucleotide releasing factor</keyword>
<dbReference type="InterPro" id="IPR051553">
    <property type="entry name" value="Ran_GTPase-activating"/>
</dbReference>
<dbReference type="Proteomes" id="UP000245699">
    <property type="component" value="Unassembled WGS sequence"/>
</dbReference>
<evidence type="ECO:0000313" key="8">
    <source>
        <dbReference type="Proteomes" id="UP000245699"/>
    </source>
</evidence>
<evidence type="ECO:0000256" key="1">
    <source>
        <dbReference type="ARBA" id="ARBA00022658"/>
    </source>
</evidence>
<feature type="repeat" description="RCC1" evidence="3">
    <location>
        <begin position="386"/>
        <end position="442"/>
    </location>
</feature>
<keyword evidence="2" id="KW-0677">Repeat</keyword>
<reference evidence="7 8" key="1">
    <citation type="journal article" date="2018" name="MBio">
        <title>Comparative Genomics Reveals the Core Gene Toolbox for the Fungus-Insect Symbiosis.</title>
        <authorList>
            <person name="Wang Y."/>
            <person name="Stata M."/>
            <person name="Wang W."/>
            <person name="Stajich J.E."/>
            <person name="White M.M."/>
            <person name="Moncalvo J.M."/>
        </authorList>
    </citation>
    <scope>NUCLEOTIDE SEQUENCE [LARGE SCALE GENOMIC DNA]</scope>
    <source>
        <strain evidence="7 8">AUS-77-4</strain>
    </source>
</reference>
<organism evidence="7 8">
    <name type="scientific">Furculomyces boomerangus</name>
    <dbReference type="NCBI Taxonomy" id="61424"/>
    <lineage>
        <taxon>Eukaryota</taxon>
        <taxon>Fungi</taxon>
        <taxon>Fungi incertae sedis</taxon>
        <taxon>Zoopagomycota</taxon>
        <taxon>Kickxellomycotina</taxon>
        <taxon>Harpellomycetes</taxon>
        <taxon>Harpellales</taxon>
        <taxon>Harpellaceae</taxon>
        <taxon>Furculomyces</taxon>
    </lineage>
</organism>
<feature type="region of interest" description="Disordered" evidence="4">
    <location>
        <begin position="1"/>
        <end position="95"/>
    </location>
</feature>
<feature type="repeat" description="RCC1" evidence="3">
    <location>
        <begin position="176"/>
        <end position="227"/>
    </location>
</feature>
<dbReference type="Pfam" id="PF25390">
    <property type="entry name" value="WD40_RLD"/>
    <property type="match status" value="1"/>
</dbReference>
<evidence type="ECO:0000313" key="6">
    <source>
        <dbReference type="EMBL" id="PVU90658.1"/>
    </source>
</evidence>
<feature type="repeat" description="RCC1" evidence="3">
    <location>
        <begin position="333"/>
        <end position="385"/>
    </location>
</feature>
<dbReference type="InterPro" id="IPR000408">
    <property type="entry name" value="Reg_chr_condens"/>
</dbReference>
<keyword evidence="8" id="KW-1185">Reference proteome</keyword>
<accession>A0A2T9Z3E7</accession>
<feature type="compositionally biased region" description="Basic and acidic residues" evidence="4">
    <location>
        <begin position="47"/>
        <end position="60"/>
    </location>
</feature>
<dbReference type="SUPFAM" id="SSF50985">
    <property type="entry name" value="RCC1/BLIP-II"/>
    <property type="match status" value="1"/>
</dbReference>
<dbReference type="EMBL" id="MBFT01000470">
    <property type="protein sequence ID" value="PVU90658.1"/>
    <property type="molecule type" value="Genomic_DNA"/>
</dbReference>
<feature type="compositionally biased region" description="Basic residues" evidence="4">
    <location>
        <begin position="61"/>
        <end position="72"/>
    </location>
</feature>
<feature type="repeat" description="RCC1" evidence="3">
    <location>
        <begin position="228"/>
        <end position="277"/>
    </location>
</feature>
<proteinExistence type="predicted"/>
<evidence type="ECO:0000313" key="7">
    <source>
        <dbReference type="EMBL" id="PVU99128.1"/>
    </source>
</evidence>
<dbReference type="GO" id="GO:0005085">
    <property type="term" value="F:guanyl-nucleotide exchange factor activity"/>
    <property type="evidence" value="ECO:0007669"/>
    <property type="project" value="TreeGrafter"/>
</dbReference>
<dbReference type="GO" id="GO:0005737">
    <property type="term" value="C:cytoplasm"/>
    <property type="evidence" value="ECO:0007669"/>
    <property type="project" value="TreeGrafter"/>
</dbReference>
<dbReference type="InterPro" id="IPR058923">
    <property type="entry name" value="RCC1-like_dom"/>
</dbReference>
<feature type="compositionally biased region" description="Basic and acidic residues" evidence="4">
    <location>
        <begin position="25"/>
        <end position="35"/>
    </location>
</feature>
<dbReference type="Gene3D" id="2.130.10.30">
    <property type="entry name" value="Regulator of chromosome condensation 1/beta-lactamase-inhibitor protein II"/>
    <property type="match status" value="1"/>
</dbReference>
<gene>
    <name evidence="7" type="ORF">BB559_000990</name>
    <name evidence="6" type="ORF">BB559_004509</name>
</gene>
<protein>
    <recommendedName>
        <fullName evidence="5">RCC1-like domain-containing protein</fullName>
    </recommendedName>
</protein>
<dbReference type="PANTHER" id="PTHR45982">
    <property type="entry name" value="REGULATOR OF CHROMOSOME CONDENSATION"/>
    <property type="match status" value="1"/>
</dbReference>
<sequence>MVSRAQSKAIAEAKKPKTKGVSNKKQPEPTKTEILKKRKRTAAPSKDVVEVNKEPRESTKKVTKIAKITKKVTKPEPSTKKKASKPIKATKKKTKTESATDGVDVFINNSSLSAKTRKNAIKSIKDAEKKFKKSKKRKQLGDSTVTKQRKIAIPIFQQRKFLPEINIAPEVPSISGDLFVFGNGDCGQLGLGEDMIERKKPYPVDLGGEEVVDVQSGGLHTIALCKSGKVWSWGCNDQKALGRSGEEYLPGIIEGLEDKEIVKIACGDSISLALTKEGRLYSWGTYRSAEGIMGFSSDTTIQETPKMIEEIKLAKIVDVATGVDHVLALSSVGEVYTWGNGQQFQLGRKVIDRRLKAGLNPDRLHLRNVVSIGAGSYHSFAATNDGTLFSWGLNNFGQCGLSPNDGGDEPLVTVPTEVAALKGQQILKMEGGEHHSIVMNSNGELFGFGRSDSHQTGLPQDIIDSFSEVQKKKNEVTNGDSSGHKTKVPIPTLIPNLEKIKSFSCGSNHNLAVSENGKTLYSWGYGDMLQCGNGEEEDVDVPTAVSGQKIDGKTFIKVSGGGQHSALIAA</sequence>
<dbReference type="AlphaFoldDB" id="A0A2T9Z3E7"/>
<feature type="repeat" description="RCC1" evidence="3">
    <location>
        <begin position="443"/>
        <end position="516"/>
    </location>
</feature>
<dbReference type="EMBL" id="MBFT01000051">
    <property type="protein sequence ID" value="PVU99128.1"/>
    <property type="molecule type" value="Genomic_DNA"/>
</dbReference>
<evidence type="ECO:0000259" key="5">
    <source>
        <dbReference type="Pfam" id="PF25390"/>
    </source>
</evidence>
<name>A0A2T9Z3E7_9FUNG</name>
<feature type="repeat" description="RCC1" evidence="3">
    <location>
        <begin position="518"/>
        <end position="570"/>
    </location>
</feature>
<dbReference type="PRINTS" id="PR00633">
    <property type="entry name" value="RCCNDNSATION"/>
</dbReference>
<dbReference type="OrthoDB" id="61110at2759"/>
<dbReference type="STRING" id="61424.A0A2T9Z3E7"/>